<keyword evidence="8" id="KW-1185">Reference proteome</keyword>
<dbReference type="PROSITE" id="PS50262">
    <property type="entry name" value="G_PROTEIN_RECEP_F1_2"/>
    <property type="match status" value="1"/>
</dbReference>
<feature type="transmembrane region" description="Helical" evidence="5">
    <location>
        <begin position="312"/>
        <end position="335"/>
    </location>
</feature>
<gene>
    <name evidence="7" type="ORF">EWB00_004274</name>
</gene>
<dbReference type="InterPro" id="IPR052954">
    <property type="entry name" value="GPCR-Ligand_Int"/>
</dbReference>
<keyword evidence="2 5" id="KW-0812">Transmembrane</keyword>
<dbReference type="SUPFAM" id="SSF81321">
    <property type="entry name" value="Family A G protein-coupled receptor-like"/>
    <property type="match status" value="1"/>
</dbReference>
<accession>A0A4Z2D5L0</accession>
<evidence type="ECO:0000256" key="1">
    <source>
        <dbReference type="ARBA" id="ARBA00004370"/>
    </source>
</evidence>
<dbReference type="Gene3D" id="1.20.1070.10">
    <property type="entry name" value="Rhodopsin 7-helix transmembrane proteins"/>
    <property type="match status" value="1"/>
</dbReference>
<evidence type="ECO:0000313" key="7">
    <source>
        <dbReference type="EMBL" id="TNN11762.1"/>
    </source>
</evidence>
<name>A0A4Z2D5L0_SCHJA</name>
<evidence type="ECO:0000259" key="6">
    <source>
        <dbReference type="PROSITE" id="PS50262"/>
    </source>
</evidence>
<sequence length="382" mass="44188">MPTSLGTALNMCRIPFHLAKNLLSLPHLNHHATDAAIYVYMYSIYVETPVSNMTENISAWLTVALAIERYISMKHWSLSKRYFTRKNTRQLIILICIIAFIFNIPYFAIQRVSLKYVDGVLQLHSDLTNFSRSTYYAFYTWLRIVFVQIIPLCFLCLSNCLLFILVSQHNRRFTSNKSSANIHDNQCKLTRRNFNASGTSEQQIQVDDTSQDSCTYARMVTKSEVEPTFRNSDYDTVNNNNGSGITIKRPTLKDRAKQRRQNAQTKLTILLIAVILLFLIGQVPQALAYVRVFTALGICSIDQIQICATYHLYRMVTINLAQFAFASTFFLYLFLNRDFRETLMYICCRPCQKCCKLSDQLSDQRLSRETKYFSEPPSNMPK</sequence>
<keyword evidence="3 5" id="KW-1133">Transmembrane helix</keyword>
<evidence type="ECO:0000256" key="4">
    <source>
        <dbReference type="ARBA" id="ARBA00023136"/>
    </source>
</evidence>
<dbReference type="EMBL" id="SKCS01000282">
    <property type="protein sequence ID" value="TNN11762.1"/>
    <property type="molecule type" value="Genomic_DNA"/>
</dbReference>
<dbReference type="PANTHER" id="PTHR46641">
    <property type="entry name" value="FMRFAMIDE RECEPTOR-RELATED"/>
    <property type="match status" value="1"/>
</dbReference>
<comment type="subcellular location">
    <subcellularLocation>
        <location evidence="1">Membrane</location>
    </subcellularLocation>
</comment>
<dbReference type="Proteomes" id="UP000311919">
    <property type="component" value="Unassembled WGS sequence"/>
</dbReference>
<reference evidence="7 8" key="1">
    <citation type="submission" date="2019-03" db="EMBL/GenBank/DDBJ databases">
        <title>An improved genome assembly of the fluke Schistosoma japonicum.</title>
        <authorList>
            <person name="Hu W."/>
            <person name="Luo F."/>
            <person name="Yin M."/>
            <person name="Mo X."/>
            <person name="Sun C."/>
            <person name="Wu Q."/>
            <person name="Zhu B."/>
            <person name="Xiang M."/>
            <person name="Wang J."/>
            <person name="Wang Y."/>
            <person name="Zhang T."/>
            <person name="Xu B."/>
            <person name="Zheng H."/>
            <person name="Feng Z."/>
        </authorList>
    </citation>
    <scope>NUCLEOTIDE SEQUENCE [LARGE SCALE GENOMIC DNA]</scope>
    <source>
        <strain evidence="7">HuSjv2</strain>
        <tissue evidence="7">Worms</tissue>
    </source>
</reference>
<dbReference type="Pfam" id="PF00001">
    <property type="entry name" value="7tm_1"/>
    <property type="match status" value="1"/>
</dbReference>
<organism evidence="7 8">
    <name type="scientific">Schistosoma japonicum</name>
    <name type="common">Blood fluke</name>
    <dbReference type="NCBI Taxonomy" id="6182"/>
    <lineage>
        <taxon>Eukaryota</taxon>
        <taxon>Metazoa</taxon>
        <taxon>Spiralia</taxon>
        <taxon>Lophotrochozoa</taxon>
        <taxon>Platyhelminthes</taxon>
        <taxon>Trematoda</taxon>
        <taxon>Digenea</taxon>
        <taxon>Strigeidida</taxon>
        <taxon>Schistosomatoidea</taxon>
        <taxon>Schistosomatidae</taxon>
        <taxon>Schistosoma</taxon>
    </lineage>
</organism>
<feature type="transmembrane region" description="Helical" evidence="5">
    <location>
        <begin position="141"/>
        <end position="166"/>
    </location>
</feature>
<evidence type="ECO:0000256" key="5">
    <source>
        <dbReference type="SAM" id="Phobius"/>
    </source>
</evidence>
<dbReference type="AlphaFoldDB" id="A0A4Z2D5L0"/>
<evidence type="ECO:0000256" key="2">
    <source>
        <dbReference type="ARBA" id="ARBA00022692"/>
    </source>
</evidence>
<dbReference type="PANTHER" id="PTHR46641:SF2">
    <property type="entry name" value="FMRFAMIDE RECEPTOR"/>
    <property type="match status" value="1"/>
</dbReference>
<comment type="caution">
    <text evidence="7">The sequence shown here is derived from an EMBL/GenBank/DDBJ whole genome shotgun (WGS) entry which is preliminary data.</text>
</comment>
<feature type="transmembrane region" description="Helical" evidence="5">
    <location>
        <begin position="91"/>
        <end position="109"/>
    </location>
</feature>
<evidence type="ECO:0000256" key="3">
    <source>
        <dbReference type="ARBA" id="ARBA00022989"/>
    </source>
</evidence>
<evidence type="ECO:0000313" key="8">
    <source>
        <dbReference type="Proteomes" id="UP000311919"/>
    </source>
</evidence>
<dbReference type="InterPro" id="IPR017452">
    <property type="entry name" value="GPCR_Rhodpsn_7TM"/>
</dbReference>
<dbReference type="STRING" id="6182.A0A4Z2D5L0"/>
<feature type="domain" description="G-protein coupled receptors family 1 profile" evidence="6">
    <location>
        <begin position="58"/>
        <end position="332"/>
    </location>
</feature>
<protein>
    <submittedName>
        <fullName evidence="7">G-coupled receptor</fullName>
    </submittedName>
</protein>
<feature type="transmembrane region" description="Helical" evidence="5">
    <location>
        <begin position="267"/>
        <end position="292"/>
    </location>
</feature>
<keyword evidence="4 5" id="KW-0472">Membrane</keyword>
<proteinExistence type="predicted"/>
<dbReference type="OrthoDB" id="10011262at2759"/>
<dbReference type="GO" id="GO:0016020">
    <property type="term" value="C:membrane"/>
    <property type="evidence" value="ECO:0007669"/>
    <property type="project" value="UniProtKB-SubCell"/>
</dbReference>
<dbReference type="InterPro" id="IPR000276">
    <property type="entry name" value="GPCR_Rhodpsn"/>
</dbReference>
<dbReference type="GO" id="GO:0004930">
    <property type="term" value="F:G protein-coupled receptor activity"/>
    <property type="evidence" value="ECO:0007669"/>
    <property type="project" value="InterPro"/>
</dbReference>
<keyword evidence="7" id="KW-0675">Receptor</keyword>